<dbReference type="InterPro" id="IPR043129">
    <property type="entry name" value="ATPase_NBD"/>
</dbReference>
<gene>
    <name evidence="1" type="ORF">A3I29_05020</name>
</gene>
<evidence type="ECO:0000313" key="1">
    <source>
        <dbReference type="EMBL" id="OGH80815.1"/>
    </source>
</evidence>
<dbReference type="Pfam" id="PF11104">
    <property type="entry name" value="PilM_2"/>
    <property type="match status" value="1"/>
</dbReference>
<dbReference type="InterPro" id="IPR050696">
    <property type="entry name" value="FtsA/MreB"/>
</dbReference>
<protein>
    <recommendedName>
        <fullName evidence="3">SHS2 domain-containing protein</fullName>
    </recommendedName>
</protein>
<dbReference type="Gene3D" id="3.30.1490.300">
    <property type="match status" value="1"/>
</dbReference>
<name>A0A1F6NA57_9BACT</name>
<dbReference type="InterPro" id="IPR005883">
    <property type="entry name" value="PilM"/>
</dbReference>
<dbReference type="AlphaFoldDB" id="A0A1F6NA57"/>
<comment type="caution">
    <text evidence="1">The sequence shown here is derived from an EMBL/GenBank/DDBJ whole genome shotgun (WGS) entry which is preliminary data.</text>
</comment>
<dbReference type="Proteomes" id="UP000178726">
    <property type="component" value="Unassembled WGS sequence"/>
</dbReference>
<proteinExistence type="predicted"/>
<dbReference type="PANTHER" id="PTHR32432">
    <property type="entry name" value="CELL DIVISION PROTEIN FTSA-RELATED"/>
    <property type="match status" value="1"/>
</dbReference>
<accession>A0A1F6NA57</accession>
<dbReference type="EMBL" id="MFQK01000028">
    <property type="protein sequence ID" value="OGH80815.1"/>
    <property type="molecule type" value="Genomic_DNA"/>
</dbReference>
<sequence>MFGFGKLRSYLGIDLGAGGVKLVELRNEKKRAVLHTYGFTESAQDIHQLLFKQEAAEENVGLRPIEQKPATAPVILVDQSKITAYASIIRAVCDEAKVQSKIAVASLPVSTVFHAIVTLPMVKREEFDRIMRAEIKKLLPYPLEDMVIDSQVLPDVSETKTQRVLVNAVPRAIVVFYTKVFQEAGLTLESLEPESIALARSLVGKDKATQVIVDIGAERTNFFIVDQAVPVTHHSIERGGDKMNAILAATLGLEPGKTTEQLKHDVFSYLMAHPNETAIKKEQFLIVFNSIIEPILKEIEYSLELYLRQSANQDKRPEKVILTGGSALLPYLAEHISEKFKMKCYIGDPWGRVVYQNGLRPILQAIAPRMSVAIGLALRNVL</sequence>
<evidence type="ECO:0000313" key="2">
    <source>
        <dbReference type="Proteomes" id="UP000178726"/>
    </source>
</evidence>
<dbReference type="STRING" id="1798689.A3I29_05020"/>
<dbReference type="Gene3D" id="3.30.420.40">
    <property type="match status" value="2"/>
</dbReference>
<dbReference type="CDD" id="cd24049">
    <property type="entry name" value="ASKHA_NBD_PilM"/>
    <property type="match status" value="1"/>
</dbReference>
<reference evidence="1 2" key="1">
    <citation type="journal article" date="2016" name="Nat. Commun.">
        <title>Thousands of microbial genomes shed light on interconnected biogeochemical processes in an aquifer system.</title>
        <authorList>
            <person name="Anantharaman K."/>
            <person name="Brown C.T."/>
            <person name="Hug L.A."/>
            <person name="Sharon I."/>
            <person name="Castelle C.J."/>
            <person name="Probst A.J."/>
            <person name="Thomas B.C."/>
            <person name="Singh A."/>
            <person name="Wilkins M.J."/>
            <person name="Karaoz U."/>
            <person name="Brodie E.L."/>
            <person name="Williams K.H."/>
            <person name="Hubbard S.S."/>
            <person name="Banfield J.F."/>
        </authorList>
    </citation>
    <scope>NUCLEOTIDE SEQUENCE [LARGE SCALE GENOMIC DNA]</scope>
</reference>
<dbReference type="SUPFAM" id="SSF53067">
    <property type="entry name" value="Actin-like ATPase domain"/>
    <property type="match status" value="2"/>
</dbReference>
<organism evidence="1 2">
    <name type="scientific">Candidatus Magasanikbacteria bacterium RIFCSPLOWO2_02_FULL_44_11</name>
    <dbReference type="NCBI Taxonomy" id="1798689"/>
    <lineage>
        <taxon>Bacteria</taxon>
        <taxon>Candidatus Magasanikiibacteriota</taxon>
    </lineage>
</organism>
<dbReference type="PIRSF" id="PIRSF019169">
    <property type="entry name" value="PilM"/>
    <property type="match status" value="1"/>
</dbReference>
<dbReference type="PANTHER" id="PTHR32432:SF3">
    <property type="entry name" value="ETHANOLAMINE UTILIZATION PROTEIN EUTJ"/>
    <property type="match status" value="1"/>
</dbReference>
<evidence type="ECO:0008006" key="3">
    <source>
        <dbReference type="Google" id="ProtNLM"/>
    </source>
</evidence>